<reference evidence="4" key="1">
    <citation type="journal article" date="2015" name="Proc. Natl. Acad. Sci. U.S.A.">
        <title>Genome sequence of the Asian Tiger mosquito, Aedes albopictus, reveals insights into its biology, genetics, and evolution.</title>
        <authorList>
            <person name="Chen X.G."/>
            <person name="Jiang X."/>
            <person name="Gu J."/>
            <person name="Xu M."/>
            <person name="Wu Y."/>
            <person name="Deng Y."/>
            <person name="Zhang C."/>
            <person name="Bonizzoni M."/>
            <person name="Dermauw W."/>
            <person name="Vontas J."/>
            <person name="Armbruster P."/>
            <person name="Huang X."/>
            <person name="Yang Y."/>
            <person name="Zhang H."/>
            <person name="He W."/>
            <person name="Peng H."/>
            <person name="Liu Y."/>
            <person name="Wu K."/>
            <person name="Chen J."/>
            <person name="Lirakis M."/>
            <person name="Topalis P."/>
            <person name="Van Leeuwen T."/>
            <person name="Hall A.B."/>
            <person name="Jiang X."/>
            <person name="Thorpe C."/>
            <person name="Mueller R.L."/>
            <person name="Sun C."/>
            <person name="Waterhouse R.M."/>
            <person name="Yan G."/>
            <person name="Tu Z.J."/>
            <person name="Fang X."/>
            <person name="James A.A."/>
        </authorList>
    </citation>
    <scope>NUCLEOTIDE SEQUENCE [LARGE SCALE GENOMIC DNA]</scope>
    <source>
        <strain evidence="4">Foshan</strain>
    </source>
</reference>
<keyword evidence="2" id="KW-0732">Signal</keyword>
<feature type="compositionally biased region" description="Gly residues" evidence="1">
    <location>
        <begin position="279"/>
        <end position="290"/>
    </location>
</feature>
<feature type="compositionally biased region" description="Low complexity" evidence="1">
    <location>
        <begin position="291"/>
        <end position="305"/>
    </location>
</feature>
<evidence type="ECO:0000256" key="1">
    <source>
        <dbReference type="SAM" id="MobiDB-lite"/>
    </source>
</evidence>
<organism evidence="3 4">
    <name type="scientific">Aedes albopictus</name>
    <name type="common">Asian tiger mosquito</name>
    <name type="synonym">Stegomyia albopicta</name>
    <dbReference type="NCBI Taxonomy" id="7160"/>
    <lineage>
        <taxon>Eukaryota</taxon>
        <taxon>Metazoa</taxon>
        <taxon>Ecdysozoa</taxon>
        <taxon>Arthropoda</taxon>
        <taxon>Hexapoda</taxon>
        <taxon>Insecta</taxon>
        <taxon>Pterygota</taxon>
        <taxon>Neoptera</taxon>
        <taxon>Endopterygota</taxon>
        <taxon>Diptera</taxon>
        <taxon>Nematocera</taxon>
        <taxon>Culicoidea</taxon>
        <taxon>Culicidae</taxon>
        <taxon>Culicinae</taxon>
        <taxon>Aedini</taxon>
        <taxon>Aedes</taxon>
        <taxon>Stegomyia</taxon>
    </lineage>
</organism>
<protein>
    <recommendedName>
        <fullName evidence="5">Secreted protein</fullName>
    </recommendedName>
</protein>
<name>A0ABM1Z3W2_AEDAL</name>
<dbReference type="EnsemblMetazoa" id="AALFPA23_014811.R21494">
    <property type="protein sequence ID" value="AALFPA23_014811.P21494"/>
    <property type="gene ID" value="AALFPA23_014811"/>
</dbReference>
<feature type="region of interest" description="Disordered" evidence="1">
    <location>
        <begin position="277"/>
        <end position="327"/>
    </location>
</feature>
<dbReference type="RefSeq" id="XP_062706229.1">
    <property type="nucleotide sequence ID" value="XM_062850245.1"/>
</dbReference>
<evidence type="ECO:0000256" key="2">
    <source>
        <dbReference type="SAM" id="SignalP"/>
    </source>
</evidence>
<accession>A0ABM1Z3W2</accession>
<feature type="compositionally biased region" description="Polar residues" evidence="1">
    <location>
        <begin position="311"/>
        <end position="320"/>
    </location>
</feature>
<dbReference type="GeneID" id="109420683"/>
<evidence type="ECO:0008006" key="5">
    <source>
        <dbReference type="Google" id="ProtNLM"/>
    </source>
</evidence>
<reference evidence="3" key="2">
    <citation type="submission" date="2025-05" db="UniProtKB">
        <authorList>
            <consortium name="EnsemblMetazoa"/>
        </authorList>
    </citation>
    <scope>IDENTIFICATION</scope>
    <source>
        <strain evidence="3">Foshan</strain>
    </source>
</reference>
<feature type="signal peptide" evidence="2">
    <location>
        <begin position="1"/>
        <end position="16"/>
    </location>
</feature>
<dbReference type="EnsemblMetazoa" id="AALFPA23_014811.R21497">
    <property type="protein sequence ID" value="AALFPA23_014811.P21497"/>
    <property type="gene ID" value="AALFPA23_014811"/>
</dbReference>
<feature type="chain" id="PRO_5045023621" description="Secreted protein" evidence="2">
    <location>
        <begin position="17"/>
        <end position="327"/>
    </location>
</feature>
<dbReference type="RefSeq" id="XP_062706230.1">
    <property type="nucleotide sequence ID" value="XM_062850246.1"/>
</dbReference>
<sequence length="327" mass="33844">MLKFVLISALVAGASAGYASSQYAGAGTSSGLYNQVNSGQNAYADKYPYTNTGYNGGFQSQYAGPNGIAASAGSGAFVPGFAPFQPVPAFPSAFDFNSFYQGLQANFANAAATQAYATGGATAVASASQFSYPGYYQQRAPAPPYGQQHHGQHQQYQQAMPYQQRGPQYAASANSYYYNNYDNGYSNYDNAYNLYQQQLAHQNALFNQIRQQQAFAANAGAGAGAGAGVGGGFVSGGNYGGAPGYAGASAAYGPGGTHQTAHIYPENPQSPNVDVSNRFGGGQPQGGPGFVGVSSFSSSSNVNGQSHREASTTVNDNGKVTTYHVRS</sequence>
<proteinExistence type="predicted"/>
<keyword evidence="4" id="KW-1185">Reference proteome</keyword>
<evidence type="ECO:0000313" key="3">
    <source>
        <dbReference type="EnsemblMetazoa" id="AALFPA23_014811.P21497"/>
    </source>
</evidence>
<evidence type="ECO:0000313" key="4">
    <source>
        <dbReference type="Proteomes" id="UP000069940"/>
    </source>
</evidence>
<dbReference type="Proteomes" id="UP000069940">
    <property type="component" value="Unassembled WGS sequence"/>
</dbReference>